<dbReference type="Pfam" id="PF00465">
    <property type="entry name" value="Fe-ADH"/>
    <property type="match status" value="1"/>
</dbReference>
<keyword evidence="3" id="KW-0560">Oxidoreductase</keyword>
<feature type="domain" description="Alcohol dehydrogenase iron-type/glycerol dehydrogenase GldA" evidence="6">
    <location>
        <begin position="18"/>
        <end position="184"/>
    </location>
</feature>
<comment type="cofactor">
    <cofactor evidence="1">
        <name>Fe cation</name>
        <dbReference type="ChEBI" id="CHEBI:24875"/>
    </cofactor>
</comment>
<dbReference type="RefSeq" id="WP_223814168.1">
    <property type="nucleotide sequence ID" value="NZ_CP061498.1"/>
</dbReference>
<organism evidence="8 9">
    <name type="scientific">Roseicitreum antarcticum</name>
    <dbReference type="NCBI Taxonomy" id="564137"/>
    <lineage>
        <taxon>Bacteria</taxon>
        <taxon>Pseudomonadati</taxon>
        <taxon>Pseudomonadota</taxon>
        <taxon>Alphaproteobacteria</taxon>
        <taxon>Rhodobacterales</taxon>
        <taxon>Paracoccaceae</taxon>
        <taxon>Roseicitreum</taxon>
    </lineage>
</organism>
<proteinExistence type="inferred from homology"/>
<evidence type="ECO:0000313" key="9">
    <source>
        <dbReference type="Proteomes" id="UP000198539"/>
    </source>
</evidence>
<dbReference type="FunFam" id="3.40.50.1970:FF:000003">
    <property type="entry name" value="Alcohol dehydrogenase, iron-containing"/>
    <property type="match status" value="1"/>
</dbReference>
<dbReference type="PROSITE" id="PS00913">
    <property type="entry name" value="ADH_IRON_1"/>
    <property type="match status" value="1"/>
</dbReference>
<accession>A0A1H2S0N6</accession>
<dbReference type="InterPro" id="IPR018211">
    <property type="entry name" value="ADH_Fe_CS"/>
</dbReference>
<evidence type="ECO:0000256" key="5">
    <source>
        <dbReference type="ARBA" id="ARBA00049243"/>
    </source>
</evidence>
<dbReference type="InterPro" id="IPR001670">
    <property type="entry name" value="ADH_Fe/GldA"/>
</dbReference>
<comment type="similarity">
    <text evidence="2">Belongs to the iron-containing alcohol dehydrogenase family.</text>
</comment>
<evidence type="ECO:0000259" key="6">
    <source>
        <dbReference type="Pfam" id="PF00465"/>
    </source>
</evidence>
<feature type="domain" description="Fe-containing alcohol dehydrogenase-like C-terminal" evidence="7">
    <location>
        <begin position="196"/>
        <end position="389"/>
    </location>
</feature>
<dbReference type="Pfam" id="PF25137">
    <property type="entry name" value="ADH_Fe_C"/>
    <property type="match status" value="1"/>
</dbReference>
<keyword evidence="9" id="KW-1185">Reference proteome</keyword>
<sequence>MSERVVQAPTTPFTLLTPGRIVFGRGAADGAAAAIAAMGLRPLVVRGQSVAWVDTLIADLTRASIPPLVITARGEPDLPGLIQHLAAARAQGVDVVVAVGGGSVIDLGKALAALLPAPQPPLTYLEVVGKGEPLTASPLPFIAIPTTAGTGAEATKNAVIAVPEHGRKVSLRDDRMLPDLALIDAGLTDGAPREVTLASGLDAITQVIEPYLSARANTLTDALCVDAIPRGLAALVRLMACEDPGARDALAYVSHVSGIALANAGLGAVHGFAGVIGGRTGAAHGAVCGRLLVPVLQANRAALLAAGRDVRRFDDVAGWIGQALGVPTSAAVACLGAQVSAWGLPGLGALGVDAQEAGQIAQEARVSSSMKGNPVALPHLALMDILAAAA</sequence>
<dbReference type="PANTHER" id="PTHR11496">
    <property type="entry name" value="ALCOHOL DEHYDROGENASE"/>
    <property type="match status" value="1"/>
</dbReference>
<evidence type="ECO:0000256" key="2">
    <source>
        <dbReference type="ARBA" id="ARBA00007358"/>
    </source>
</evidence>
<dbReference type="EMBL" id="FNOM01000001">
    <property type="protein sequence ID" value="SDW25040.1"/>
    <property type="molecule type" value="Genomic_DNA"/>
</dbReference>
<evidence type="ECO:0000259" key="7">
    <source>
        <dbReference type="Pfam" id="PF25137"/>
    </source>
</evidence>
<comment type="catalytic activity">
    <reaction evidence="5">
        <text>a primary alcohol + NAD(+) = an aldehyde + NADH + H(+)</text>
        <dbReference type="Rhea" id="RHEA:10736"/>
        <dbReference type="ChEBI" id="CHEBI:15378"/>
        <dbReference type="ChEBI" id="CHEBI:15734"/>
        <dbReference type="ChEBI" id="CHEBI:17478"/>
        <dbReference type="ChEBI" id="CHEBI:57540"/>
        <dbReference type="ChEBI" id="CHEBI:57945"/>
        <dbReference type="EC" id="1.1.1.1"/>
    </reaction>
</comment>
<dbReference type="PANTHER" id="PTHR11496:SF102">
    <property type="entry name" value="ALCOHOL DEHYDROGENASE 4"/>
    <property type="match status" value="1"/>
</dbReference>
<dbReference type="STRING" id="564137.SAMN04488238_101466"/>
<dbReference type="GO" id="GO:0004022">
    <property type="term" value="F:alcohol dehydrogenase (NAD+) activity"/>
    <property type="evidence" value="ECO:0007669"/>
    <property type="project" value="UniProtKB-EC"/>
</dbReference>
<reference evidence="8 9" key="1">
    <citation type="submission" date="2016-10" db="EMBL/GenBank/DDBJ databases">
        <authorList>
            <person name="de Groot N.N."/>
        </authorList>
    </citation>
    <scope>NUCLEOTIDE SEQUENCE [LARGE SCALE GENOMIC DNA]</scope>
    <source>
        <strain evidence="8 9">CGMCC 1.8894</strain>
    </source>
</reference>
<name>A0A1H2S0N6_9RHOB</name>
<evidence type="ECO:0000256" key="4">
    <source>
        <dbReference type="ARBA" id="ARBA00023027"/>
    </source>
</evidence>
<keyword evidence="4" id="KW-0520">NAD</keyword>
<dbReference type="InterPro" id="IPR039697">
    <property type="entry name" value="Alcohol_dehydrogenase_Fe"/>
</dbReference>
<dbReference type="GO" id="GO:0046872">
    <property type="term" value="F:metal ion binding"/>
    <property type="evidence" value="ECO:0007669"/>
    <property type="project" value="InterPro"/>
</dbReference>
<evidence type="ECO:0000313" key="8">
    <source>
        <dbReference type="EMBL" id="SDW25040.1"/>
    </source>
</evidence>
<dbReference type="InterPro" id="IPR056798">
    <property type="entry name" value="ADH_Fe_C"/>
</dbReference>
<evidence type="ECO:0000256" key="1">
    <source>
        <dbReference type="ARBA" id="ARBA00001962"/>
    </source>
</evidence>
<dbReference type="Gene3D" id="3.40.50.1970">
    <property type="match status" value="1"/>
</dbReference>
<protein>
    <submittedName>
        <fullName evidence="8">Uncharacterized protein</fullName>
    </submittedName>
</protein>
<dbReference type="Proteomes" id="UP000198539">
    <property type="component" value="Unassembled WGS sequence"/>
</dbReference>
<dbReference type="SUPFAM" id="SSF56796">
    <property type="entry name" value="Dehydroquinate synthase-like"/>
    <property type="match status" value="1"/>
</dbReference>
<gene>
    <name evidence="8" type="ORF">SAMN04488238_101466</name>
</gene>
<dbReference type="Gene3D" id="1.20.1090.10">
    <property type="entry name" value="Dehydroquinate synthase-like - alpha domain"/>
    <property type="match status" value="1"/>
</dbReference>
<evidence type="ECO:0000256" key="3">
    <source>
        <dbReference type="ARBA" id="ARBA00023002"/>
    </source>
</evidence>
<dbReference type="AlphaFoldDB" id="A0A1H2S0N6"/>